<dbReference type="GO" id="GO:0006281">
    <property type="term" value="P:DNA repair"/>
    <property type="evidence" value="ECO:0007669"/>
    <property type="project" value="UniProtKB-KW"/>
</dbReference>
<name>A0AAV8WH54_9CUCU</name>
<evidence type="ECO:0000256" key="7">
    <source>
        <dbReference type="ARBA" id="ARBA00023242"/>
    </source>
</evidence>
<dbReference type="SUPFAM" id="SSF47113">
    <property type="entry name" value="Histone-fold"/>
    <property type="match status" value="1"/>
</dbReference>
<accession>A0AAV8WH54</accession>
<sequence>MSSNSDDPILSKVFTCFDHALKSKLVNPKNKITDDAVGLISEVAKVLVIEAVGRAAQQANLENKKKINLDHVEIILPQLMLDFP</sequence>
<dbReference type="GO" id="GO:0051382">
    <property type="term" value="P:kinetochore assembly"/>
    <property type="evidence" value="ECO:0007669"/>
    <property type="project" value="InterPro"/>
</dbReference>
<dbReference type="InterPro" id="IPR018552">
    <property type="entry name" value="CENP-X"/>
</dbReference>
<evidence type="ECO:0000256" key="3">
    <source>
        <dbReference type="ARBA" id="ARBA00016388"/>
    </source>
</evidence>
<keyword evidence="7" id="KW-0539">Nucleus</keyword>
<protein>
    <recommendedName>
        <fullName evidence="3">Centromere protein X</fullName>
    </recommendedName>
</protein>
<dbReference type="GO" id="GO:0031297">
    <property type="term" value="P:replication fork processing"/>
    <property type="evidence" value="ECO:0007669"/>
    <property type="project" value="TreeGrafter"/>
</dbReference>
<keyword evidence="6" id="KW-0234">DNA repair</keyword>
<dbReference type="GO" id="GO:0003677">
    <property type="term" value="F:DNA binding"/>
    <property type="evidence" value="ECO:0007669"/>
    <property type="project" value="UniProtKB-KW"/>
</dbReference>
<evidence type="ECO:0000256" key="1">
    <source>
        <dbReference type="ARBA" id="ARBA00004123"/>
    </source>
</evidence>
<comment type="similarity">
    <text evidence="2">Belongs to the CENP-X/MHF2 family.</text>
</comment>
<dbReference type="AlphaFoldDB" id="A0AAV8WH54"/>
<evidence type="ECO:0000256" key="8">
    <source>
        <dbReference type="ARBA" id="ARBA00047146"/>
    </source>
</evidence>
<keyword evidence="10" id="KW-1185">Reference proteome</keyword>
<gene>
    <name evidence="9" type="ORF">NQ315_009392</name>
</gene>
<dbReference type="PANTHER" id="PTHR28680">
    <property type="entry name" value="CENTROMERE PROTEIN X"/>
    <property type="match status" value="1"/>
</dbReference>
<dbReference type="Proteomes" id="UP001159042">
    <property type="component" value="Unassembled WGS sequence"/>
</dbReference>
<proteinExistence type="inferred from homology"/>
<evidence type="ECO:0000256" key="6">
    <source>
        <dbReference type="ARBA" id="ARBA00023204"/>
    </source>
</evidence>
<reference evidence="9 10" key="1">
    <citation type="journal article" date="2023" name="Insect Mol. Biol.">
        <title>Genome sequencing provides insights into the evolution of gene families encoding plant cell wall-degrading enzymes in longhorned beetles.</title>
        <authorList>
            <person name="Shin N.R."/>
            <person name="Okamura Y."/>
            <person name="Kirsch R."/>
            <person name="Pauchet Y."/>
        </authorList>
    </citation>
    <scope>NUCLEOTIDE SEQUENCE [LARGE SCALE GENOMIC DNA]</scope>
    <source>
        <strain evidence="9">EAD_L_NR</strain>
    </source>
</reference>
<dbReference type="GO" id="GO:0046982">
    <property type="term" value="F:protein heterodimerization activity"/>
    <property type="evidence" value="ECO:0007669"/>
    <property type="project" value="InterPro"/>
</dbReference>
<keyword evidence="5" id="KW-0238">DNA-binding</keyword>
<dbReference type="PANTHER" id="PTHR28680:SF1">
    <property type="entry name" value="CENTROMERE PROTEIN X"/>
    <property type="match status" value="1"/>
</dbReference>
<dbReference type="EMBL" id="JANEYG010000001">
    <property type="protein sequence ID" value="KAJ8925552.1"/>
    <property type="molecule type" value="Genomic_DNA"/>
</dbReference>
<comment type="subcellular location">
    <subcellularLocation>
        <location evidence="1">Nucleus</location>
    </subcellularLocation>
</comment>
<dbReference type="GO" id="GO:0000712">
    <property type="term" value="P:resolution of meiotic recombination intermediates"/>
    <property type="evidence" value="ECO:0007669"/>
    <property type="project" value="TreeGrafter"/>
</dbReference>
<keyword evidence="4" id="KW-0227">DNA damage</keyword>
<dbReference type="GO" id="GO:0071821">
    <property type="term" value="C:FANCM-MHF complex"/>
    <property type="evidence" value="ECO:0007669"/>
    <property type="project" value="TreeGrafter"/>
</dbReference>
<evidence type="ECO:0000313" key="9">
    <source>
        <dbReference type="EMBL" id="KAJ8925552.1"/>
    </source>
</evidence>
<evidence type="ECO:0000256" key="5">
    <source>
        <dbReference type="ARBA" id="ARBA00023125"/>
    </source>
</evidence>
<evidence type="ECO:0000313" key="10">
    <source>
        <dbReference type="Proteomes" id="UP001159042"/>
    </source>
</evidence>
<dbReference type="InterPro" id="IPR009072">
    <property type="entry name" value="Histone-fold"/>
</dbReference>
<dbReference type="Gene3D" id="6.10.130.30">
    <property type="match status" value="1"/>
</dbReference>
<dbReference type="Pfam" id="PF09415">
    <property type="entry name" value="CENP-X"/>
    <property type="match status" value="1"/>
</dbReference>
<organism evidence="9 10">
    <name type="scientific">Exocentrus adspersus</name>
    <dbReference type="NCBI Taxonomy" id="1586481"/>
    <lineage>
        <taxon>Eukaryota</taxon>
        <taxon>Metazoa</taxon>
        <taxon>Ecdysozoa</taxon>
        <taxon>Arthropoda</taxon>
        <taxon>Hexapoda</taxon>
        <taxon>Insecta</taxon>
        <taxon>Pterygota</taxon>
        <taxon>Neoptera</taxon>
        <taxon>Endopterygota</taxon>
        <taxon>Coleoptera</taxon>
        <taxon>Polyphaga</taxon>
        <taxon>Cucujiformia</taxon>
        <taxon>Chrysomeloidea</taxon>
        <taxon>Cerambycidae</taxon>
        <taxon>Lamiinae</taxon>
        <taxon>Acanthocinini</taxon>
        <taxon>Exocentrus</taxon>
    </lineage>
</organism>
<evidence type="ECO:0000256" key="4">
    <source>
        <dbReference type="ARBA" id="ARBA00022763"/>
    </source>
</evidence>
<comment type="subunit">
    <text evidence="8">Heterodimer with CENPX, sometimes called MHF; this interaction stabilizes both partners. MHF heterodimers can assemble to form tetrameric structures. MHF also coassemble with CENPT-CENPW heterodimers at centromeres to form the tetrameric CENP-T-W-S-X complex. Forms a discrete complex with FANCM and CENPX, called FANCM-MHF; this interaction, probably mediated by direct binding between CENPS and FANCM, leads to synergistic activation of double-stranded DNA binding and strongly stimulates FANCM-mediated DNA remodeling. Recruited by FANCM to the Fanconi anemia (FA) core complex, which consists of CENPS, CENPX, FANCA, FANCB, FANCC, FANCE, FANCF, FANCG, FANCL, FANCM, FAAP24 and FAAP100. The FA core complex associates with Bloom syndrome (BLM) complex, which consists of at least BLM, DNA topoisomerase 3-alpha (TOP3A), RMI1/BLAP75, RPA1/RPA70 and RPA2/RPA32. The super complex between FA and BLM is called BRAFT.</text>
</comment>
<dbReference type="CDD" id="cd22921">
    <property type="entry name" value="HFD_CENP-X"/>
    <property type="match status" value="1"/>
</dbReference>
<evidence type="ECO:0000256" key="2">
    <source>
        <dbReference type="ARBA" id="ARBA00009359"/>
    </source>
</evidence>
<comment type="caution">
    <text evidence="9">The sequence shown here is derived from an EMBL/GenBank/DDBJ whole genome shotgun (WGS) entry which is preliminary data.</text>
</comment>